<proteinExistence type="predicted"/>
<organism evidence="1 2">
    <name type="scientific">Amycolatopsis pretoriensis</name>
    <dbReference type="NCBI Taxonomy" id="218821"/>
    <lineage>
        <taxon>Bacteria</taxon>
        <taxon>Bacillati</taxon>
        <taxon>Actinomycetota</taxon>
        <taxon>Actinomycetes</taxon>
        <taxon>Pseudonocardiales</taxon>
        <taxon>Pseudonocardiaceae</taxon>
        <taxon>Amycolatopsis</taxon>
    </lineage>
</organism>
<keyword evidence="2" id="KW-1185">Reference proteome</keyword>
<accession>A0A1H5QEY9</accession>
<gene>
    <name evidence="1" type="ORF">SAMN05421837_102824</name>
</gene>
<dbReference type="OrthoDB" id="3700912at2"/>
<dbReference type="RefSeq" id="WP_143050946.1">
    <property type="nucleotide sequence ID" value="NZ_FNUJ01000002.1"/>
</dbReference>
<reference evidence="2" key="1">
    <citation type="submission" date="2016-10" db="EMBL/GenBank/DDBJ databases">
        <authorList>
            <person name="Varghese N."/>
            <person name="Submissions S."/>
        </authorList>
    </citation>
    <scope>NUCLEOTIDE SEQUENCE [LARGE SCALE GENOMIC DNA]</scope>
    <source>
        <strain evidence="2">DSM 44654</strain>
    </source>
</reference>
<sequence length="544" mass="59213">MAIGEVVRTFIDCAAEGLDPSVWDDVLGQIGRRDGLLDELFTINPPIDVSKNAIERTLDLPTSVRIGDGFSSASRLASAWSRDRAALDLKLQAQLPHLLDPDQTLTVDVWLHLAGLLAGENPLPSHQAAVAGRNLTLAALAKDMSHTLEVVISQANQEGWMLTTHRQLIDEISTFHSKAHPEDKIGPACNAYLAIMEGDIRRTTRMIFGLLGFQVGPDETLGSLEQRLAAKPDNSACVLLLSCINRKWRNAAAHAQFRWDPIEQKMLLGDVLADPDDLIEAAIRAHSICKGFYTGVTVALNREGDPHQKLPPSADPVSWAGKSLRRLGILGIEVTKLRRDGTTIQLYVPPLNIHTLRDHLVGVVAAGHDIPDAEDWEIIQDDRPTILLDAKTILATKSTAEVSVDDGAALHPHTAELVLYTGALLNSGTTPQAVARSVTALAASTVLGERDLLKPRLHAHDDAALMELTETIRRVDRGVRAAMTLLPRPARRRLASFLTMLSTQLPRPDGSFEEIADGLDGVVSARQASTPINFPWILEQGEKT</sequence>
<evidence type="ECO:0000313" key="1">
    <source>
        <dbReference type="EMBL" id="SEF24702.1"/>
    </source>
</evidence>
<name>A0A1H5QEY9_9PSEU</name>
<dbReference type="AlphaFoldDB" id="A0A1H5QEY9"/>
<dbReference type="Proteomes" id="UP000198878">
    <property type="component" value="Unassembled WGS sequence"/>
</dbReference>
<protein>
    <submittedName>
        <fullName evidence="1">Uncharacterized protein</fullName>
    </submittedName>
</protein>
<dbReference type="EMBL" id="FNUJ01000002">
    <property type="protein sequence ID" value="SEF24702.1"/>
    <property type="molecule type" value="Genomic_DNA"/>
</dbReference>
<evidence type="ECO:0000313" key="2">
    <source>
        <dbReference type="Proteomes" id="UP000198878"/>
    </source>
</evidence>